<feature type="transmembrane region" description="Helical" evidence="1">
    <location>
        <begin position="107"/>
        <end position="129"/>
    </location>
</feature>
<dbReference type="InterPro" id="IPR000326">
    <property type="entry name" value="PAP2/HPO"/>
</dbReference>
<feature type="transmembrane region" description="Helical" evidence="1">
    <location>
        <begin position="161"/>
        <end position="178"/>
    </location>
</feature>
<evidence type="ECO:0000259" key="2">
    <source>
        <dbReference type="Pfam" id="PF01569"/>
    </source>
</evidence>
<feature type="transmembrane region" description="Helical" evidence="1">
    <location>
        <begin position="135"/>
        <end position="152"/>
    </location>
</feature>
<comment type="caution">
    <text evidence="3">The sequence shown here is derived from an EMBL/GenBank/DDBJ whole genome shotgun (WGS) entry which is preliminary data.</text>
</comment>
<evidence type="ECO:0000313" key="3">
    <source>
        <dbReference type="EMBL" id="MDT0497861.1"/>
    </source>
</evidence>
<keyword evidence="1" id="KW-1133">Transmembrane helix</keyword>
<sequence>MNMNLSTVQIAGAITNFGNAAVLLLLSALIAAWLQWSSGRRASLLWCGAVLLCTGMTAVLKTYFAACPVSSWQMLSPSGHSSFSTLVYGGAALSLAAGPDRRRWQRLLLLGLALAWALAISWSRVAIHAHSGPEVMLGLLIGGASLLVYGVLDTTDSRRRFPPLLGVGLAMLMLFLVSQERGFNLESLFQNLAHWINQRTPLCPSVQP</sequence>
<feature type="transmembrane region" description="Helical" evidence="1">
    <location>
        <begin position="78"/>
        <end position="95"/>
    </location>
</feature>
<feature type="transmembrane region" description="Helical" evidence="1">
    <location>
        <begin position="6"/>
        <end position="32"/>
    </location>
</feature>
<dbReference type="RefSeq" id="WP_311365253.1">
    <property type="nucleotide sequence ID" value="NZ_JAVRIC010000014.1"/>
</dbReference>
<gene>
    <name evidence="3" type="ORF">RM530_10880</name>
</gene>
<dbReference type="Pfam" id="PF01569">
    <property type="entry name" value="PAP2"/>
    <property type="match status" value="1"/>
</dbReference>
<evidence type="ECO:0000256" key="1">
    <source>
        <dbReference type="SAM" id="Phobius"/>
    </source>
</evidence>
<dbReference type="Gene3D" id="1.20.144.10">
    <property type="entry name" value="Phosphatidic acid phosphatase type 2/haloperoxidase"/>
    <property type="match status" value="1"/>
</dbReference>
<dbReference type="SUPFAM" id="SSF48317">
    <property type="entry name" value="Acid phosphatase/Vanadium-dependent haloperoxidase"/>
    <property type="match status" value="1"/>
</dbReference>
<accession>A0ABU2WJ31</accession>
<dbReference type="InterPro" id="IPR036938">
    <property type="entry name" value="PAP2/HPO_sf"/>
</dbReference>
<proteinExistence type="predicted"/>
<keyword evidence="1" id="KW-0472">Membrane</keyword>
<evidence type="ECO:0000313" key="4">
    <source>
        <dbReference type="Proteomes" id="UP001254608"/>
    </source>
</evidence>
<reference evidence="3 4" key="1">
    <citation type="submission" date="2023-09" db="EMBL/GenBank/DDBJ databases">
        <authorList>
            <person name="Rey-Velasco X."/>
        </authorList>
    </citation>
    <scope>NUCLEOTIDE SEQUENCE [LARGE SCALE GENOMIC DNA]</scope>
    <source>
        <strain evidence="3 4">W345</strain>
    </source>
</reference>
<protein>
    <submittedName>
        <fullName evidence="3">Phosphatase PAP2 family protein</fullName>
    </submittedName>
</protein>
<feature type="domain" description="Phosphatidic acid phosphatase type 2/haloperoxidase" evidence="2">
    <location>
        <begin position="71"/>
        <end position="148"/>
    </location>
</feature>
<dbReference type="EMBL" id="JAVRIC010000014">
    <property type="protein sequence ID" value="MDT0497861.1"/>
    <property type="molecule type" value="Genomic_DNA"/>
</dbReference>
<organism evidence="3 4">
    <name type="scientific">Banduia mediterranea</name>
    <dbReference type="NCBI Taxonomy" id="3075609"/>
    <lineage>
        <taxon>Bacteria</taxon>
        <taxon>Pseudomonadati</taxon>
        <taxon>Pseudomonadota</taxon>
        <taxon>Gammaproteobacteria</taxon>
        <taxon>Nevskiales</taxon>
        <taxon>Algiphilaceae</taxon>
        <taxon>Banduia</taxon>
    </lineage>
</organism>
<dbReference type="Proteomes" id="UP001254608">
    <property type="component" value="Unassembled WGS sequence"/>
</dbReference>
<feature type="transmembrane region" description="Helical" evidence="1">
    <location>
        <begin position="44"/>
        <end position="66"/>
    </location>
</feature>
<name>A0ABU2WJ31_9GAMM</name>
<keyword evidence="1" id="KW-0812">Transmembrane</keyword>
<keyword evidence="4" id="KW-1185">Reference proteome</keyword>